<dbReference type="InterPro" id="IPR057135">
    <property type="entry name" value="At4g27190-like_LRR"/>
</dbReference>
<name>A0A3P6FLT4_BRAOL</name>
<evidence type="ECO:0000259" key="7">
    <source>
        <dbReference type="Pfam" id="PF00931"/>
    </source>
</evidence>
<dbReference type="Pfam" id="PF00931">
    <property type="entry name" value="NB-ARC"/>
    <property type="match status" value="1"/>
</dbReference>
<feature type="domain" description="Disease resistance protein winged helix" evidence="9">
    <location>
        <begin position="417"/>
        <end position="486"/>
    </location>
</feature>
<dbReference type="InterPro" id="IPR027417">
    <property type="entry name" value="P-loop_NTPase"/>
</dbReference>
<sequence>MGGCFSVSLSCDQVVNQVFRCLCLKGSYVHNLPQNLASLEKAMGTLTAKRDDVQGRVDREEFTGHRRRLAQVQVWLTSILTMENQYNELLNTRDVELQRLCLCRFCSKNVKKSYLYGKRVMVMLREVESLIRQQREFDEVTDATPIAEGEELPIQPTIGQETMLEMVWNRLMEDEVGIVGLYGMGGVGKTTLLTQINNRFSKRGGGFDVVIWVVVSQNATVHKIQGSIGEKLGLLGKEWDEKSEMKRGQDIHNVLRKKKFVLFLDDIWEKVSLDVIGVPYPNRVNGCKVAFTTRSREVCGRMGVDDPIEVCCLHTDKAWDLFKKKVGENTLGSHPDIPELARKVAGKCRGLPLALNVIGETMASKRSVQEWDRAIQVLTSYAAEFSGVEDKILPILKYSYDSLDGEMTKSCFLYCSLYPEDGLIDKEELIEYWIGEGFIDEKEGREMAMNKGYEILETLVRACLLLEDDEDDESEVKMHDVVREMAMWIASDLGKNKEKCIVQAGTGIREIPKVKNWKDVRRISLMKNDIQIISESPECPQLTTLLLQRNYYLEEISDGFFQSMPKLLVLDLSFNHLSGFRMDVSNLVSLRYLKLSRTNISELHFGLYQLKMLIHLNLENTRYLESLEGISGLSSLRTLKLLHSKVRLDMSLMKELQLLQHIEYVSVSISSSTLVGETLFDDSRMGRCIQQVGIDEKEPVKVLVLPSLDGLHDIFIERCEMLEEIKIEKTPWNKSLTRSCFSNLTTVQIGFCYGLKDLTWLLFAPNLTHLRVYTSGRLEEIISKEKAAKKAECVLEDNIIPFQKLEFLYLTDLPELKSIYWNALPFQRLRELYIDGCPKLRKLPLNSKSVVNVEEFVIECRDEEWLERVEWEDEATRLRFLPSCNTLGLP</sequence>
<dbReference type="EMBL" id="LR031879">
    <property type="protein sequence ID" value="VDD59057.1"/>
    <property type="molecule type" value="Genomic_DNA"/>
</dbReference>
<dbReference type="GO" id="GO:0043531">
    <property type="term" value="F:ADP binding"/>
    <property type="evidence" value="ECO:0007669"/>
    <property type="project" value="InterPro"/>
</dbReference>
<comment type="similarity">
    <text evidence="1">Belongs to the disease resistance NB-LRR family.</text>
</comment>
<dbReference type="InterPro" id="IPR042197">
    <property type="entry name" value="Apaf_helical"/>
</dbReference>
<dbReference type="FunFam" id="1.10.8.430:FF:000003">
    <property type="entry name" value="Probable disease resistance protein At5g66910"/>
    <property type="match status" value="1"/>
</dbReference>
<dbReference type="InterPro" id="IPR050905">
    <property type="entry name" value="Plant_NBS-LRR"/>
</dbReference>
<dbReference type="InterPro" id="IPR058922">
    <property type="entry name" value="WHD_DRP"/>
</dbReference>
<dbReference type="Gene3D" id="1.10.8.430">
    <property type="entry name" value="Helical domain of apoptotic protease-activating factors"/>
    <property type="match status" value="1"/>
</dbReference>
<dbReference type="InterPro" id="IPR001611">
    <property type="entry name" value="Leu-rich_rpt"/>
</dbReference>
<feature type="domain" description="NB-ARC" evidence="7">
    <location>
        <begin position="160"/>
        <end position="331"/>
    </location>
</feature>
<evidence type="ECO:0000256" key="1">
    <source>
        <dbReference type="ARBA" id="ARBA00008894"/>
    </source>
</evidence>
<dbReference type="FunFam" id="1.10.10.10:FF:000322">
    <property type="entry name" value="Probable disease resistance protein At1g63360"/>
    <property type="match status" value="1"/>
</dbReference>
<dbReference type="FunFam" id="3.40.50.300:FF:001091">
    <property type="entry name" value="Probable disease resistance protein At1g61300"/>
    <property type="match status" value="1"/>
</dbReference>
<dbReference type="InterPro" id="IPR032675">
    <property type="entry name" value="LRR_dom_sf"/>
</dbReference>
<keyword evidence="3" id="KW-0677">Repeat</keyword>
<dbReference type="Gene3D" id="3.80.10.10">
    <property type="entry name" value="Ribonuclease Inhibitor"/>
    <property type="match status" value="2"/>
</dbReference>
<dbReference type="Pfam" id="PF23559">
    <property type="entry name" value="WHD_DRP"/>
    <property type="match status" value="1"/>
</dbReference>
<dbReference type="GO" id="GO:0006952">
    <property type="term" value="P:defense response"/>
    <property type="evidence" value="ECO:0007669"/>
    <property type="project" value="UniProtKB-KW"/>
</dbReference>
<organism evidence="10">
    <name type="scientific">Brassica oleracea</name>
    <name type="common">Wild cabbage</name>
    <dbReference type="NCBI Taxonomy" id="3712"/>
    <lineage>
        <taxon>Eukaryota</taxon>
        <taxon>Viridiplantae</taxon>
        <taxon>Streptophyta</taxon>
        <taxon>Embryophyta</taxon>
        <taxon>Tracheophyta</taxon>
        <taxon>Spermatophyta</taxon>
        <taxon>Magnoliopsida</taxon>
        <taxon>eudicotyledons</taxon>
        <taxon>Gunneridae</taxon>
        <taxon>Pentapetalae</taxon>
        <taxon>rosids</taxon>
        <taxon>malvids</taxon>
        <taxon>Brassicales</taxon>
        <taxon>Brassicaceae</taxon>
        <taxon>Brassiceae</taxon>
        <taxon>Brassica</taxon>
    </lineage>
</organism>
<feature type="domain" description="Disease resistance protein At4g27190-like leucine-rich repeats" evidence="8">
    <location>
        <begin position="722"/>
        <end position="843"/>
    </location>
</feature>
<evidence type="ECO:0000256" key="3">
    <source>
        <dbReference type="ARBA" id="ARBA00022737"/>
    </source>
</evidence>
<protein>
    <submittedName>
        <fullName evidence="10">Uncharacterized protein</fullName>
    </submittedName>
</protein>
<dbReference type="InterPro" id="IPR036388">
    <property type="entry name" value="WH-like_DNA-bd_sf"/>
</dbReference>
<proteinExistence type="inferred from homology"/>
<dbReference type="AlphaFoldDB" id="A0A3P6FLT4"/>
<keyword evidence="6" id="KW-0067">ATP-binding</keyword>
<dbReference type="GO" id="GO:0005524">
    <property type="term" value="F:ATP binding"/>
    <property type="evidence" value="ECO:0007669"/>
    <property type="project" value="UniProtKB-KW"/>
</dbReference>
<dbReference type="PANTHER" id="PTHR33463">
    <property type="entry name" value="NB-ARC DOMAIN-CONTAINING PROTEIN-RELATED"/>
    <property type="match status" value="1"/>
</dbReference>
<dbReference type="PRINTS" id="PR00364">
    <property type="entry name" value="DISEASERSIST"/>
</dbReference>
<evidence type="ECO:0000256" key="2">
    <source>
        <dbReference type="ARBA" id="ARBA00022614"/>
    </source>
</evidence>
<evidence type="ECO:0000259" key="8">
    <source>
        <dbReference type="Pfam" id="PF23247"/>
    </source>
</evidence>
<evidence type="ECO:0000259" key="9">
    <source>
        <dbReference type="Pfam" id="PF23559"/>
    </source>
</evidence>
<dbReference type="Gene3D" id="1.10.10.10">
    <property type="entry name" value="Winged helix-like DNA-binding domain superfamily/Winged helix DNA-binding domain"/>
    <property type="match status" value="1"/>
</dbReference>
<keyword evidence="4" id="KW-0547">Nucleotide-binding</keyword>
<accession>A0A3P6FLT4</accession>
<evidence type="ECO:0000256" key="5">
    <source>
        <dbReference type="ARBA" id="ARBA00022821"/>
    </source>
</evidence>
<dbReference type="Pfam" id="PF23247">
    <property type="entry name" value="LRR_RPS2"/>
    <property type="match status" value="1"/>
</dbReference>
<keyword evidence="2" id="KW-0433">Leucine-rich repeat</keyword>
<dbReference type="InterPro" id="IPR002182">
    <property type="entry name" value="NB-ARC"/>
</dbReference>
<keyword evidence="5" id="KW-0611">Plant defense</keyword>
<evidence type="ECO:0000256" key="4">
    <source>
        <dbReference type="ARBA" id="ARBA00022741"/>
    </source>
</evidence>
<evidence type="ECO:0000256" key="6">
    <source>
        <dbReference type="ARBA" id="ARBA00022840"/>
    </source>
</evidence>
<dbReference type="Gene3D" id="3.40.50.300">
    <property type="entry name" value="P-loop containing nucleotide triphosphate hydrolases"/>
    <property type="match status" value="1"/>
</dbReference>
<dbReference type="Pfam" id="PF13855">
    <property type="entry name" value="LRR_8"/>
    <property type="match status" value="1"/>
</dbReference>
<dbReference type="PANTHER" id="PTHR33463:SF220">
    <property type="entry name" value="NB-ARC DOMAIN-CONTAINING PROTEIN"/>
    <property type="match status" value="1"/>
</dbReference>
<evidence type="ECO:0000313" key="10">
    <source>
        <dbReference type="EMBL" id="VDD59057.1"/>
    </source>
</evidence>
<reference evidence="10" key="1">
    <citation type="submission" date="2018-11" db="EMBL/GenBank/DDBJ databases">
        <authorList>
            <consortium name="Genoscope - CEA"/>
            <person name="William W."/>
        </authorList>
    </citation>
    <scope>NUCLEOTIDE SEQUENCE</scope>
</reference>
<dbReference type="SUPFAM" id="SSF52058">
    <property type="entry name" value="L domain-like"/>
    <property type="match status" value="1"/>
</dbReference>
<gene>
    <name evidence="10" type="ORF">BOLC8T52286H</name>
</gene>
<dbReference type="SUPFAM" id="SSF52540">
    <property type="entry name" value="P-loop containing nucleoside triphosphate hydrolases"/>
    <property type="match status" value="1"/>
</dbReference>